<evidence type="ECO:0000256" key="8">
    <source>
        <dbReference type="SAM" id="SignalP"/>
    </source>
</evidence>
<evidence type="ECO:0000256" key="5">
    <source>
        <dbReference type="ARBA" id="ARBA00023157"/>
    </source>
</evidence>
<dbReference type="Pfam" id="PF01347">
    <property type="entry name" value="Vitellogenin_N"/>
    <property type="match status" value="1"/>
</dbReference>
<gene>
    <name evidence="11" type="ORF">TCNE_LOCUS8675</name>
</gene>
<dbReference type="InterPro" id="IPR015255">
    <property type="entry name" value="Vitellinogen_open_b-sht"/>
</dbReference>
<dbReference type="Proteomes" id="UP000050794">
    <property type="component" value="Unassembled WGS sequence"/>
</dbReference>
<dbReference type="GO" id="GO:0005319">
    <property type="term" value="F:lipid transporter activity"/>
    <property type="evidence" value="ECO:0007669"/>
    <property type="project" value="InterPro"/>
</dbReference>
<dbReference type="SMART" id="SM00216">
    <property type="entry name" value="VWD"/>
    <property type="match status" value="1"/>
</dbReference>
<reference evidence="11 12" key="2">
    <citation type="submission" date="2018-11" db="EMBL/GenBank/DDBJ databases">
        <authorList>
            <consortium name="Pathogen Informatics"/>
        </authorList>
    </citation>
    <scope>NUCLEOTIDE SEQUENCE [LARGE SCALE GENOMIC DNA]</scope>
</reference>
<accession>A0A183UJK5</accession>
<comment type="caution">
    <text evidence="7">Lacks conserved residue(s) required for the propagation of feature annotation.</text>
</comment>
<dbReference type="Gene3D" id="2.30.230.10">
    <property type="entry name" value="Lipovitellin, beta-sheet shell regions, chain A"/>
    <property type="match status" value="1"/>
</dbReference>
<dbReference type="Gene3D" id="1.25.10.20">
    <property type="entry name" value="Vitellinogen, superhelical"/>
    <property type="match status" value="1"/>
</dbReference>
<dbReference type="GO" id="GO:0045735">
    <property type="term" value="F:nutrient reservoir activity"/>
    <property type="evidence" value="ECO:0007669"/>
    <property type="project" value="UniProtKB-KW"/>
</dbReference>
<keyword evidence="2" id="KW-0964">Secreted</keyword>
<feature type="chain" id="PRO_5044553231" evidence="8">
    <location>
        <begin position="17"/>
        <end position="1889"/>
    </location>
</feature>
<name>A0A183UJK5_TOXCA</name>
<evidence type="ECO:0000259" key="9">
    <source>
        <dbReference type="PROSITE" id="PS51211"/>
    </source>
</evidence>
<dbReference type="PROSITE" id="PS51233">
    <property type="entry name" value="VWFD"/>
    <property type="match status" value="1"/>
</dbReference>
<sequence length="1889" mass="223087">MKLLLLFGVCIIAIAARREWDDIKREEIREDGYRTQRVYRYLYRGQISSGLPKESTQHAATRIEAHVSLVFPNNERTAVLRLEKVRFGSLNHDIPEPRELQRFEIFEEKEVEEEYLRLLRLPLRFRYVDGLVSEIEFDREDRPWSQNIKRAVLNLLQVNLKKNMRTDIHEERNVREDIELLDEHRERREDADFFVAQEPTLEGDCEVYYTINRLPREEKEREELLKVTKSINFEKCSRRIEVRYNHRFGEKCDKCDEESEKERVTKTSTVFNYNIIGNRDKFLVKNAEVKSQYVLAPLGEDEATMKTVVVGRLELLKVDERRERWEEPRSERKQSIIYSPERLIKIERFYMNGDEELREDHPFRLIRHKYELIDQTVSKMVRAISDKEVGIETDATRQMARLVELFRMCSKEELHKVVNEFWLGGKFDEKTKKKVYDIVVDALALAGTKNTIELLVEQIEQRRVSTTKTAKALQTLVNVRVVSERQIDTVLRLCKKDVCERNPLLKQSCLLSVGGMINALCKDNKDRLAIELTEMRICPRELKEKYLRMVRAISDKEVGIETDATRQMARLVELFRMCSKEELHKVVNEFWLGGKFDEKTKKKVYDIVVDALALAGTKNTIELLVEQIEQRRVSTTKTAKALQTLVNVRVVSERQIDTVLRLCKKDVCERNPLLKQSCLLSVGGMINALCKDNKDRLAIELTEMRICPRELKEKYLRELMEIFRNAETRYEKVLALKTLANAGIDLSVYELEKIITDRKEERIIRAQAIDALRQLRTVMPRKIQRLLLPVFKDKTEYPEIRITALAQIMHTLPERTVLDQIAEALLHEQSRQVQSFTYSMMRTFAVSRNPCEKRLGEDLRLALNLARVDITNWTDSKYIHIPLFDENRKVGLSLDLASIFTKDSTFPRELMMSLDTIVAKQWRKSNIQLGLVQYNLEEIVEKLVKETEEKSLEDIVVRQRRAASFRPTDILHSLYEKLNIRSRREKSSVYAMAYLRFKNLDFAIVPIDAETLPEALKVMRDGKIDLSRLEGYLTRGCRFQTHFATYFHEVSRRLPTTIGMPLVITDKIPTIIGLEGEFKTVLTPQETKRLNGAKINLQVRPTVAATHLIRMHIWNPVVNSGIKMMQAMRFNLPIDAEVELLVDRKLQLKYRIRVPQEKKQIFAAHTRLVTITSSWPIDSKIYAEPKLKTVPLEKEPQRMRTFEKSFGEKWIGIRLNIRGQWHDNPLRLLQRSPMLLAAGENAIEVTMEKTRDAPREIVSEFDLELLKESRMQKPELEKFYSEKSEDRMFEIDSSEESDEDVWEREERKERRVLRRDENREQLRRREEEERLRRQEFSRYVREYNPQKGYKLRVLMRINAVGSRVERKAEAEISTGCDERMRYCMFVANGRRTPMFEDERRDWTFKTNIQSLYPEPSRNIKELSEKKYREFNAQIQCEWGSERREHINMKIQGEQDREQRELMNRIDRQRSPVERYDEIMEATQLNQYKIVVDYEVCPVERYYFNSLFTLLKSWQLWNSQIFQTENAEKRIFVKVTIDPRTHQFVTLVVETPRETVEIRDIFLPMRIAPLMLNTHRTSYPVRSLRQFVRKTIPEQRAECTVSSRRVNTFDGAELKLPLTTCYSVLAKDCRSAEPRFAVLMKKLRKDSDEKKMKIIDEERVIEMQRVGREIEVRVDGRVENDEEKLERMGINKRYDIVIVELEDVTVHFDGEVASVKVSPWFKNGQCGICGHYDGERDDELRKADNELTDDLEQYHRSYFNKDTECDVEEDVVSKKENYRIRFDEPEDLFEDSEEERERDEEVLKPVLRTHVIEYNQELCFSMKGVPECPKGTYAKESQKTEMKVSFACLSRSRHEALRLARRARTEVINMGDYKPSFVDTIMVPRACVAF</sequence>
<dbReference type="FunFam" id="1.25.10.20:FF:000003">
    <property type="entry name" value="Vitellogenin C"/>
    <property type="match status" value="1"/>
</dbReference>
<dbReference type="SMART" id="SM00638">
    <property type="entry name" value="LPD_N"/>
    <property type="match status" value="1"/>
</dbReference>
<evidence type="ECO:0000256" key="4">
    <source>
        <dbReference type="ARBA" id="ARBA00022761"/>
    </source>
</evidence>
<proteinExistence type="predicted"/>
<dbReference type="InterPro" id="IPR011030">
    <property type="entry name" value="Lipovitellin_superhlx_dom"/>
</dbReference>
<reference evidence="13" key="1">
    <citation type="submission" date="2016-06" db="UniProtKB">
        <authorList>
            <consortium name="WormBaseParasite"/>
        </authorList>
    </citation>
    <scope>IDENTIFICATION</scope>
</reference>
<dbReference type="InterPro" id="IPR015819">
    <property type="entry name" value="Lipid_transp_b-sht_shell"/>
</dbReference>
<dbReference type="SMART" id="SM01169">
    <property type="entry name" value="DUF1943"/>
    <property type="match status" value="1"/>
</dbReference>
<dbReference type="Gene3D" id="2.20.80.10">
    <property type="entry name" value="Lipovitellin-phosvitin complex, chain A, domain 4"/>
    <property type="match status" value="1"/>
</dbReference>
<keyword evidence="3 8" id="KW-0732">Signal</keyword>
<keyword evidence="5 7" id="KW-1015">Disulfide bond</keyword>
<feature type="domain" description="Vitellogenin" evidence="9">
    <location>
        <begin position="33"/>
        <end position="910"/>
    </location>
</feature>
<dbReference type="InterPro" id="IPR001747">
    <property type="entry name" value="Vitellogenin_N"/>
</dbReference>
<evidence type="ECO:0000256" key="2">
    <source>
        <dbReference type="ARBA" id="ARBA00022525"/>
    </source>
</evidence>
<evidence type="ECO:0000313" key="13">
    <source>
        <dbReference type="WBParaSite" id="TCNE_0000867501-mRNA-1"/>
    </source>
</evidence>
<dbReference type="PROSITE" id="PS51211">
    <property type="entry name" value="VITELLOGENIN"/>
    <property type="match status" value="1"/>
</dbReference>
<dbReference type="InterPro" id="IPR001846">
    <property type="entry name" value="VWF_type-D"/>
</dbReference>
<dbReference type="GO" id="GO:0005576">
    <property type="term" value="C:extracellular region"/>
    <property type="evidence" value="ECO:0007669"/>
    <property type="project" value="UniProtKB-SubCell"/>
</dbReference>
<evidence type="ECO:0000259" key="10">
    <source>
        <dbReference type="PROSITE" id="PS51233"/>
    </source>
</evidence>
<dbReference type="InterPro" id="IPR015816">
    <property type="entry name" value="Vitellinogen_b-sht_N"/>
</dbReference>
<dbReference type="SUPFAM" id="SSF48431">
    <property type="entry name" value="Lipovitellin-phosvitin complex, superhelical domain"/>
    <property type="match status" value="2"/>
</dbReference>
<dbReference type="InterPro" id="IPR050733">
    <property type="entry name" value="Vitellogenin/Apolipophorin"/>
</dbReference>
<dbReference type="Pfam" id="PF09172">
    <property type="entry name" value="Vit_open_b-sht"/>
    <property type="match status" value="1"/>
</dbReference>
<dbReference type="Pfam" id="PF00094">
    <property type="entry name" value="VWD"/>
    <property type="match status" value="1"/>
</dbReference>
<feature type="disulfide bond" evidence="7">
    <location>
        <begin position="252"/>
        <end position="255"/>
    </location>
</feature>
<feature type="signal peptide" evidence="8">
    <location>
        <begin position="1"/>
        <end position="16"/>
    </location>
</feature>
<evidence type="ECO:0000313" key="12">
    <source>
        <dbReference type="Proteomes" id="UP000050794"/>
    </source>
</evidence>
<evidence type="ECO:0000256" key="7">
    <source>
        <dbReference type="PROSITE-ProRule" id="PRU00557"/>
    </source>
</evidence>
<feature type="domain" description="VWFD" evidence="10">
    <location>
        <begin position="1596"/>
        <end position="1765"/>
    </location>
</feature>
<keyword evidence="12" id="KW-1185">Reference proteome</keyword>
<evidence type="ECO:0000256" key="6">
    <source>
        <dbReference type="ARBA" id="ARBA00023180"/>
    </source>
</evidence>
<dbReference type="WBParaSite" id="TCNE_0000867501-mRNA-1">
    <property type="protein sequence ID" value="TCNE_0000867501-mRNA-1"/>
    <property type="gene ID" value="TCNE_0000867501"/>
</dbReference>
<dbReference type="PANTHER" id="PTHR23345:SF15">
    <property type="entry name" value="VITELLOGENIN 1-RELATED"/>
    <property type="match status" value="1"/>
</dbReference>
<evidence type="ECO:0000256" key="1">
    <source>
        <dbReference type="ARBA" id="ARBA00004613"/>
    </source>
</evidence>
<protein>
    <submittedName>
        <fullName evidence="13">Vitellogenin domain-containing protein</fullName>
    </submittedName>
</protein>
<evidence type="ECO:0000256" key="3">
    <source>
        <dbReference type="ARBA" id="ARBA00022729"/>
    </source>
</evidence>
<organism evidence="12 13">
    <name type="scientific">Toxocara canis</name>
    <name type="common">Canine roundworm</name>
    <dbReference type="NCBI Taxonomy" id="6265"/>
    <lineage>
        <taxon>Eukaryota</taxon>
        <taxon>Metazoa</taxon>
        <taxon>Ecdysozoa</taxon>
        <taxon>Nematoda</taxon>
        <taxon>Chromadorea</taxon>
        <taxon>Rhabditida</taxon>
        <taxon>Spirurina</taxon>
        <taxon>Ascaridomorpha</taxon>
        <taxon>Ascaridoidea</taxon>
        <taxon>Toxocaridae</taxon>
        <taxon>Toxocara</taxon>
    </lineage>
</organism>
<comment type="subcellular location">
    <subcellularLocation>
        <location evidence="1">Secreted</location>
    </subcellularLocation>
</comment>
<dbReference type="EMBL" id="UYWY01019970">
    <property type="protein sequence ID" value="VDM39996.1"/>
    <property type="molecule type" value="Genomic_DNA"/>
</dbReference>
<keyword evidence="6" id="KW-0325">Glycoprotein</keyword>
<dbReference type="SUPFAM" id="SSF56968">
    <property type="entry name" value="Lipovitellin-phosvitin complex, beta-sheet shell regions"/>
    <property type="match status" value="2"/>
</dbReference>
<keyword evidence="4" id="KW-0758">Storage protein</keyword>
<evidence type="ECO:0000313" key="11">
    <source>
        <dbReference type="EMBL" id="VDM39996.1"/>
    </source>
</evidence>
<dbReference type="PANTHER" id="PTHR23345">
    <property type="entry name" value="VITELLOGENIN-RELATED"/>
    <property type="match status" value="1"/>
</dbReference>